<protein>
    <submittedName>
        <fullName evidence="2">WD_REPEATS_REGION domain-containing protein</fullName>
    </submittedName>
</protein>
<dbReference type="WBParaSite" id="RSKR_0000067100.1">
    <property type="protein sequence ID" value="RSKR_0000067100.1"/>
    <property type="gene ID" value="RSKR_0000067100"/>
</dbReference>
<proteinExistence type="predicted"/>
<name>A0AC35THA9_9BILA</name>
<evidence type="ECO:0000313" key="2">
    <source>
        <dbReference type="WBParaSite" id="RSKR_0000067100.1"/>
    </source>
</evidence>
<dbReference type="Proteomes" id="UP000095286">
    <property type="component" value="Unplaced"/>
</dbReference>
<sequence length="467" mass="51817">MPIIYNNRKTKRLQPGQKEGSGKGIKRAKKIIDEEISSDSDFDDDLAASKVHDVRDEQFEDIEEKAEREAKKLLKSLNIVTDAVEEPVVEEGALDVAKAIRSGTRYKDIADSIQISKDRAITYRPHRFAPLCIAPNAKGNIVYSCGKENTLVKYDTVNKKKLITVSAKSNPKFHKYGIQCLAVDPFGKYLATGGSEGIIKIWNLETLEFVSNLLGHSAAVTSLVFRLGVEGQLFSGSEDRSIRYWDTKQMGYVDIMYGHTSLVGKIDVLHRPRILTCGTRDQSVRIFKVGEDSQLLFNPHVEAMSVDTVCFVDANTFVSGAIDGSISIWNIAKKKPVLIQKNAHANGKFLGNEGAWITAIAAVPYSNLLVSGSNNGVINFWKLAKDNKKLNLIESYEVEGFVNDIKFSENGDTAYFAVGKDHKLGRWSVIQTAKNHILVLPLKPIEQDESEEDDESEDGNSTIELSD</sequence>
<reference evidence="2" key="1">
    <citation type="submission" date="2016-11" db="UniProtKB">
        <authorList>
            <consortium name="WormBaseParasite"/>
        </authorList>
    </citation>
    <scope>IDENTIFICATION</scope>
    <source>
        <strain evidence="2">KR3021</strain>
    </source>
</reference>
<organism evidence="1 2">
    <name type="scientific">Rhabditophanes sp. KR3021</name>
    <dbReference type="NCBI Taxonomy" id="114890"/>
    <lineage>
        <taxon>Eukaryota</taxon>
        <taxon>Metazoa</taxon>
        <taxon>Ecdysozoa</taxon>
        <taxon>Nematoda</taxon>
        <taxon>Chromadorea</taxon>
        <taxon>Rhabditida</taxon>
        <taxon>Tylenchina</taxon>
        <taxon>Panagrolaimomorpha</taxon>
        <taxon>Strongyloidoidea</taxon>
        <taxon>Alloionematidae</taxon>
        <taxon>Rhabditophanes</taxon>
    </lineage>
</organism>
<accession>A0AC35THA9</accession>
<evidence type="ECO:0000313" key="1">
    <source>
        <dbReference type="Proteomes" id="UP000095286"/>
    </source>
</evidence>